<feature type="non-terminal residue" evidence="1">
    <location>
        <position position="1"/>
    </location>
</feature>
<keyword evidence="2" id="KW-1185">Reference proteome</keyword>
<gene>
    <name evidence="1" type="ORF">KI387_027506</name>
</gene>
<dbReference type="AlphaFoldDB" id="A0AA38L3C8"/>
<reference evidence="1 2" key="1">
    <citation type="journal article" date="2021" name="Nat. Plants">
        <title>The Taxus genome provides insights into paclitaxel biosynthesis.</title>
        <authorList>
            <person name="Xiong X."/>
            <person name="Gou J."/>
            <person name="Liao Q."/>
            <person name="Li Y."/>
            <person name="Zhou Q."/>
            <person name="Bi G."/>
            <person name="Li C."/>
            <person name="Du R."/>
            <person name="Wang X."/>
            <person name="Sun T."/>
            <person name="Guo L."/>
            <person name="Liang H."/>
            <person name="Lu P."/>
            <person name="Wu Y."/>
            <person name="Zhang Z."/>
            <person name="Ro D.K."/>
            <person name="Shang Y."/>
            <person name="Huang S."/>
            <person name="Yan J."/>
        </authorList>
    </citation>
    <scope>NUCLEOTIDE SEQUENCE [LARGE SCALE GENOMIC DNA]</scope>
    <source>
        <strain evidence="1">Ta-2019</strain>
    </source>
</reference>
<dbReference type="EMBL" id="JAHRHJ020000006">
    <property type="protein sequence ID" value="KAH9312471.1"/>
    <property type="molecule type" value="Genomic_DNA"/>
</dbReference>
<accession>A0AA38L3C8</accession>
<comment type="caution">
    <text evidence="1">The sequence shown here is derived from an EMBL/GenBank/DDBJ whole genome shotgun (WGS) entry which is preliminary data.</text>
</comment>
<protein>
    <submittedName>
        <fullName evidence="1">Uncharacterized protein</fullName>
    </submittedName>
</protein>
<evidence type="ECO:0000313" key="1">
    <source>
        <dbReference type="EMBL" id="KAH9312471.1"/>
    </source>
</evidence>
<evidence type="ECO:0000313" key="2">
    <source>
        <dbReference type="Proteomes" id="UP000824469"/>
    </source>
</evidence>
<name>A0AA38L3C8_TAXCH</name>
<proteinExistence type="predicted"/>
<dbReference type="Proteomes" id="UP000824469">
    <property type="component" value="Unassembled WGS sequence"/>
</dbReference>
<organism evidence="1 2">
    <name type="scientific">Taxus chinensis</name>
    <name type="common">Chinese yew</name>
    <name type="synonym">Taxus wallichiana var. chinensis</name>
    <dbReference type="NCBI Taxonomy" id="29808"/>
    <lineage>
        <taxon>Eukaryota</taxon>
        <taxon>Viridiplantae</taxon>
        <taxon>Streptophyta</taxon>
        <taxon>Embryophyta</taxon>
        <taxon>Tracheophyta</taxon>
        <taxon>Spermatophyta</taxon>
        <taxon>Pinopsida</taxon>
        <taxon>Pinidae</taxon>
        <taxon>Conifers II</taxon>
        <taxon>Cupressales</taxon>
        <taxon>Taxaceae</taxon>
        <taxon>Taxus</taxon>
    </lineage>
</organism>
<feature type="non-terminal residue" evidence="1">
    <location>
        <position position="54"/>
    </location>
</feature>
<sequence>PTTRLLNHYEALPLSEEARKTHCNVHLSDLMDFIDICSVLNVVTRRSLVLSSEI</sequence>